<dbReference type="PANTHER" id="PTHR43345:SF5">
    <property type="entry name" value="3-ISOPROPYLMALATE DEHYDRATASE SMALL SUBUNIT"/>
    <property type="match status" value="1"/>
</dbReference>
<comment type="caution">
    <text evidence="12">The sequence shown here is derived from an EMBL/GenBank/DDBJ whole genome shotgun (WGS) entry which is preliminary data.</text>
</comment>
<dbReference type="GO" id="GO:0003861">
    <property type="term" value="F:3-isopropylmalate dehydratase activity"/>
    <property type="evidence" value="ECO:0007669"/>
    <property type="project" value="UniProtKB-EC"/>
</dbReference>
<dbReference type="InterPro" id="IPR004431">
    <property type="entry name" value="3-IsopropMal_deHydase_ssu"/>
</dbReference>
<keyword evidence="7 10" id="KW-0028">Amino-acid biosynthesis</keyword>
<keyword evidence="13" id="KW-1185">Reference proteome</keyword>
<evidence type="ECO:0000256" key="4">
    <source>
        <dbReference type="ARBA" id="ARBA00009845"/>
    </source>
</evidence>
<dbReference type="RefSeq" id="WP_353873599.1">
    <property type="nucleotide sequence ID" value="NZ_JBEVCJ010000002.1"/>
</dbReference>
<evidence type="ECO:0000256" key="3">
    <source>
        <dbReference type="ARBA" id="ARBA00004729"/>
    </source>
</evidence>
<comment type="subunit">
    <text evidence="5 10">Heterodimer of LeuC and LeuD.</text>
</comment>
<evidence type="ECO:0000256" key="7">
    <source>
        <dbReference type="ARBA" id="ARBA00022605"/>
    </source>
</evidence>
<evidence type="ECO:0000313" key="13">
    <source>
        <dbReference type="Proteomes" id="UP001548189"/>
    </source>
</evidence>
<evidence type="ECO:0000313" key="12">
    <source>
        <dbReference type="EMBL" id="MET1254050.1"/>
    </source>
</evidence>
<reference evidence="12 13" key="1">
    <citation type="submission" date="2024-06" db="EMBL/GenBank/DDBJ databases">
        <authorList>
            <person name="Li F."/>
        </authorList>
    </citation>
    <scope>NUCLEOTIDE SEQUENCE [LARGE SCALE GENOMIC DNA]</scope>
    <source>
        <strain evidence="12 13">GXAS 311</strain>
    </source>
</reference>
<keyword evidence="9 10" id="KW-0100">Branched-chain amino acid biosynthesis</keyword>
<dbReference type="EC" id="4.2.1.33" evidence="10"/>
<feature type="domain" description="Aconitase A/isopropylmalate dehydratase small subunit swivel" evidence="11">
    <location>
        <begin position="2"/>
        <end position="122"/>
    </location>
</feature>
<evidence type="ECO:0000256" key="2">
    <source>
        <dbReference type="ARBA" id="ARBA00002695"/>
    </source>
</evidence>
<dbReference type="NCBIfam" id="TIGR00171">
    <property type="entry name" value="leuD"/>
    <property type="match status" value="1"/>
</dbReference>
<evidence type="ECO:0000256" key="1">
    <source>
        <dbReference type="ARBA" id="ARBA00000491"/>
    </source>
</evidence>
<evidence type="ECO:0000256" key="10">
    <source>
        <dbReference type="HAMAP-Rule" id="MF_01031"/>
    </source>
</evidence>
<dbReference type="SUPFAM" id="SSF52016">
    <property type="entry name" value="LeuD/IlvD-like"/>
    <property type="match status" value="1"/>
</dbReference>
<comment type="catalytic activity">
    <reaction evidence="1 10">
        <text>(2R,3S)-3-isopropylmalate = (2S)-2-isopropylmalate</text>
        <dbReference type="Rhea" id="RHEA:32287"/>
        <dbReference type="ChEBI" id="CHEBI:1178"/>
        <dbReference type="ChEBI" id="CHEBI:35121"/>
        <dbReference type="EC" id="4.2.1.33"/>
    </reaction>
</comment>
<keyword evidence="8 10" id="KW-0456">Lyase</keyword>
<gene>
    <name evidence="10 12" type="primary">leuD</name>
    <name evidence="12" type="ORF">ABVT43_02815</name>
</gene>
<dbReference type="CDD" id="cd01577">
    <property type="entry name" value="IPMI_Swivel"/>
    <property type="match status" value="1"/>
</dbReference>
<protein>
    <recommendedName>
        <fullName evidence="10">3-isopropylmalate dehydratase small subunit</fullName>
        <ecNumber evidence="10">4.2.1.33</ecNumber>
    </recommendedName>
    <alternativeName>
        <fullName evidence="10">Alpha-IPM isomerase</fullName>
        <shortName evidence="10">IPMI</shortName>
    </alternativeName>
    <alternativeName>
        <fullName evidence="10">Isopropylmalate isomerase</fullName>
    </alternativeName>
</protein>
<evidence type="ECO:0000256" key="5">
    <source>
        <dbReference type="ARBA" id="ARBA00011271"/>
    </source>
</evidence>
<name>A0ABV2BQ34_9GAMM</name>
<dbReference type="EMBL" id="JBEVCJ010000002">
    <property type="protein sequence ID" value="MET1254050.1"/>
    <property type="molecule type" value="Genomic_DNA"/>
</dbReference>
<comment type="pathway">
    <text evidence="3 10">Amino-acid biosynthesis; L-leucine biosynthesis; L-leucine from 3-methyl-2-oxobutanoate: step 2/4.</text>
</comment>
<dbReference type="Pfam" id="PF00694">
    <property type="entry name" value="Aconitase_C"/>
    <property type="match status" value="1"/>
</dbReference>
<dbReference type="InterPro" id="IPR015928">
    <property type="entry name" value="Aconitase/3IPM_dehydase_swvl"/>
</dbReference>
<evidence type="ECO:0000259" key="11">
    <source>
        <dbReference type="Pfam" id="PF00694"/>
    </source>
</evidence>
<sequence>MQAIKYIEGVAAVIENNNIDTDQIIPAEHLKITNKNGLGEHLFSNWRYNPENQENKNFVLNKQETRNSKILIAGDNFGCGSSREHAPWALLDFGIQVIISSSIADIFRNNSIKNGLLPIVIDKSSHEFLLQQNAKIIVVNIEKQQIEVEGKTIDFELEPFVRYCFLNGMDQLDFILSQQNKITEYEQQQKRYA</sequence>
<dbReference type="InterPro" id="IPR050075">
    <property type="entry name" value="LeuD"/>
</dbReference>
<keyword evidence="6 10" id="KW-0432">Leucine biosynthesis</keyword>
<dbReference type="Proteomes" id="UP001548189">
    <property type="component" value="Unassembled WGS sequence"/>
</dbReference>
<dbReference type="HAMAP" id="MF_01031">
    <property type="entry name" value="LeuD_type1"/>
    <property type="match status" value="1"/>
</dbReference>
<comment type="similarity">
    <text evidence="4 10">Belongs to the LeuD family. LeuD type 1 subfamily.</text>
</comment>
<organism evidence="12 13">
    <name type="scientific">Aliikangiella maris</name>
    <dbReference type="NCBI Taxonomy" id="3162458"/>
    <lineage>
        <taxon>Bacteria</taxon>
        <taxon>Pseudomonadati</taxon>
        <taxon>Pseudomonadota</taxon>
        <taxon>Gammaproteobacteria</taxon>
        <taxon>Oceanospirillales</taxon>
        <taxon>Pleioneaceae</taxon>
        <taxon>Aliikangiella</taxon>
    </lineage>
</organism>
<dbReference type="PANTHER" id="PTHR43345">
    <property type="entry name" value="3-ISOPROPYLMALATE DEHYDRATASE SMALL SUBUNIT 2-RELATED-RELATED"/>
    <property type="match status" value="1"/>
</dbReference>
<dbReference type="Gene3D" id="3.20.19.10">
    <property type="entry name" value="Aconitase, domain 4"/>
    <property type="match status" value="1"/>
</dbReference>
<evidence type="ECO:0000256" key="9">
    <source>
        <dbReference type="ARBA" id="ARBA00023304"/>
    </source>
</evidence>
<evidence type="ECO:0000256" key="8">
    <source>
        <dbReference type="ARBA" id="ARBA00023239"/>
    </source>
</evidence>
<proteinExistence type="inferred from homology"/>
<dbReference type="InterPro" id="IPR000573">
    <property type="entry name" value="AconitaseA/IPMdHydase_ssu_swvl"/>
</dbReference>
<comment type="function">
    <text evidence="2 10">Catalyzes the isomerization between 2-isopropylmalate and 3-isopropylmalate, via the formation of 2-isopropylmaleate.</text>
</comment>
<dbReference type="NCBIfam" id="NF002458">
    <property type="entry name" value="PRK01641.1"/>
    <property type="match status" value="1"/>
</dbReference>
<dbReference type="InterPro" id="IPR033940">
    <property type="entry name" value="IPMI_Swivel"/>
</dbReference>
<accession>A0ABV2BQ34</accession>
<evidence type="ECO:0000256" key="6">
    <source>
        <dbReference type="ARBA" id="ARBA00022430"/>
    </source>
</evidence>